<comment type="caution">
    <text evidence="3">The sequence shown here is derived from an EMBL/GenBank/DDBJ whole genome shotgun (WGS) entry which is preliminary data.</text>
</comment>
<evidence type="ECO:0000313" key="4">
    <source>
        <dbReference type="Proteomes" id="UP000553776"/>
    </source>
</evidence>
<proteinExistence type="predicted"/>
<dbReference type="Pfam" id="PF10668">
    <property type="entry name" value="Phage_terminase"/>
    <property type="match status" value="1"/>
</dbReference>
<feature type="compositionally biased region" description="Low complexity" evidence="1">
    <location>
        <begin position="66"/>
        <end position="75"/>
    </location>
</feature>
<feature type="region of interest" description="Disordered" evidence="1">
    <location>
        <begin position="227"/>
        <end position="260"/>
    </location>
</feature>
<feature type="compositionally biased region" description="Basic and acidic residues" evidence="1">
    <location>
        <begin position="227"/>
        <end position="245"/>
    </location>
</feature>
<dbReference type="NCBIfam" id="NF040601">
    <property type="entry name" value="TerS_not_xtmA"/>
    <property type="match status" value="1"/>
</dbReference>
<feature type="region of interest" description="Disordered" evidence="1">
    <location>
        <begin position="60"/>
        <end position="85"/>
    </location>
</feature>
<name>A0A841TVA6_9BACL</name>
<feature type="compositionally biased region" description="Acidic residues" evidence="1">
    <location>
        <begin position="246"/>
        <end position="260"/>
    </location>
</feature>
<gene>
    <name evidence="3" type="ORF">H7B90_00755</name>
</gene>
<protein>
    <recommendedName>
        <fullName evidence="2">PBSX phage terminase small subunit-like N-terminal domain-containing protein</fullName>
    </recommendedName>
</protein>
<sequence length="260" mass="29976">MEVGWYVVVRPRSTNRTEALKIWIKSGRTKPLNEIALELGVSDSLIRKWKFLDKWDEIPTKRPRGAPKGNKNAVGNKGGGAPAGNQNHLKHGLYSKFLPQNEEFQDLMAMIQSLDPLDMLWQSVEIAFGKLLWAQRIMFIRDKEDQTKVLKKQKEGETSFEQEWEYQHAWDKQFTDIKAYATISREFRAAVKQFLSAAPENDERRVKLELMQQQVEKTKAEVKKVEAEAKKAGKSDEKTPLRIEVDYGEDSDYEMGGDVE</sequence>
<accession>A0A841TVA6</accession>
<reference evidence="3 4" key="1">
    <citation type="submission" date="2020-08" db="EMBL/GenBank/DDBJ databases">
        <title>Cohnella phylogeny.</title>
        <authorList>
            <person name="Dunlap C."/>
        </authorList>
    </citation>
    <scope>NUCLEOTIDE SEQUENCE [LARGE SCALE GENOMIC DNA]</scope>
    <source>
        <strain evidence="3 4">DSM 25239</strain>
    </source>
</reference>
<feature type="domain" description="PBSX phage terminase small subunit-like N-terminal" evidence="2">
    <location>
        <begin position="9"/>
        <end position="57"/>
    </location>
</feature>
<dbReference type="EMBL" id="JACJVR010000002">
    <property type="protein sequence ID" value="MBB6689921.1"/>
    <property type="molecule type" value="Genomic_DNA"/>
</dbReference>
<evidence type="ECO:0000313" key="3">
    <source>
        <dbReference type="EMBL" id="MBB6689921.1"/>
    </source>
</evidence>
<dbReference type="AlphaFoldDB" id="A0A841TVA6"/>
<evidence type="ECO:0000256" key="1">
    <source>
        <dbReference type="SAM" id="MobiDB-lite"/>
    </source>
</evidence>
<dbReference type="Proteomes" id="UP000553776">
    <property type="component" value="Unassembled WGS sequence"/>
</dbReference>
<evidence type="ECO:0000259" key="2">
    <source>
        <dbReference type="Pfam" id="PF10668"/>
    </source>
</evidence>
<keyword evidence="4" id="KW-1185">Reference proteome</keyword>
<organism evidence="3 4">
    <name type="scientific">Cohnella xylanilytica</name>
    <dbReference type="NCBI Taxonomy" id="557555"/>
    <lineage>
        <taxon>Bacteria</taxon>
        <taxon>Bacillati</taxon>
        <taxon>Bacillota</taxon>
        <taxon>Bacilli</taxon>
        <taxon>Bacillales</taxon>
        <taxon>Paenibacillaceae</taxon>
        <taxon>Cohnella</taxon>
    </lineage>
</organism>
<dbReference type="InterPro" id="IPR018925">
    <property type="entry name" value="XtmA-like_N"/>
</dbReference>